<keyword evidence="6 7" id="KW-0472">Membrane</keyword>
<dbReference type="OrthoDB" id="76259at2759"/>
<evidence type="ECO:0000313" key="8">
    <source>
        <dbReference type="EMBL" id="RNA36598.1"/>
    </source>
</evidence>
<evidence type="ECO:0000256" key="6">
    <source>
        <dbReference type="ARBA" id="ARBA00023136"/>
    </source>
</evidence>
<evidence type="ECO:0000256" key="2">
    <source>
        <dbReference type="ARBA" id="ARBA00005808"/>
    </source>
</evidence>
<evidence type="ECO:0000256" key="3">
    <source>
        <dbReference type="ARBA" id="ARBA00022475"/>
    </source>
</evidence>
<evidence type="ECO:0000256" key="1">
    <source>
        <dbReference type="ARBA" id="ARBA00004424"/>
    </source>
</evidence>
<evidence type="ECO:0000256" key="7">
    <source>
        <dbReference type="SAM" id="Phobius"/>
    </source>
</evidence>
<comment type="similarity">
    <text evidence="2">Belongs to the SLC34A transporter family.</text>
</comment>
<keyword evidence="4 7" id="KW-0812">Transmembrane</keyword>
<dbReference type="PANTHER" id="PTHR10010">
    <property type="entry name" value="SOLUTE CARRIER FAMILY 34 SODIUM PHOSPHATE , MEMBER 2-RELATED"/>
    <property type="match status" value="1"/>
</dbReference>
<dbReference type="GO" id="GO:0016324">
    <property type="term" value="C:apical plasma membrane"/>
    <property type="evidence" value="ECO:0007669"/>
    <property type="project" value="UniProtKB-SubCell"/>
</dbReference>
<evidence type="ECO:0000256" key="5">
    <source>
        <dbReference type="ARBA" id="ARBA00022989"/>
    </source>
</evidence>
<keyword evidence="9" id="KW-1185">Reference proteome</keyword>
<feature type="transmembrane region" description="Helical" evidence="7">
    <location>
        <begin position="420"/>
        <end position="440"/>
    </location>
</feature>
<keyword evidence="5 7" id="KW-1133">Transmembrane helix</keyword>
<comment type="caution">
    <text evidence="8">The sequence shown here is derived from an EMBL/GenBank/DDBJ whole genome shotgun (WGS) entry which is preliminary data.</text>
</comment>
<organism evidence="8 9">
    <name type="scientific">Brachionus plicatilis</name>
    <name type="common">Marine rotifer</name>
    <name type="synonym">Brachionus muelleri</name>
    <dbReference type="NCBI Taxonomy" id="10195"/>
    <lineage>
        <taxon>Eukaryota</taxon>
        <taxon>Metazoa</taxon>
        <taxon>Spiralia</taxon>
        <taxon>Gnathifera</taxon>
        <taxon>Rotifera</taxon>
        <taxon>Eurotatoria</taxon>
        <taxon>Monogononta</taxon>
        <taxon>Pseudotrocha</taxon>
        <taxon>Ploima</taxon>
        <taxon>Brachionidae</taxon>
        <taxon>Brachionus</taxon>
    </lineage>
</organism>
<evidence type="ECO:0000313" key="9">
    <source>
        <dbReference type="Proteomes" id="UP000276133"/>
    </source>
</evidence>
<gene>
    <name evidence="8" type="ORF">BpHYR1_045392</name>
</gene>
<accession>A0A3M7SM43</accession>
<feature type="transmembrane region" description="Helical" evidence="7">
    <location>
        <begin position="184"/>
        <end position="206"/>
    </location>
</feature>
<dbReference type="InterPro" id="IPR003841">
    <property type="entry name" value="Na/Pi_transpt"/>
</dbReference>
<dbReference type="Pfam" id="PF02690">
    <property type="entry name" value="Na_Pi_cotrans"/>
    <property type="match status" value="2"/>
</dbReference>
<sequence length="603" mass="67980">MSNYQKNPNLCRYAKVIQMDNEYESLKKVIQSEEEEDESDRPWHVYSKKEKLNFILLSSIKIIFLTLLLYVFLLSLNFLTIGFTLVSPHALKADHAIQFLLSNPLAALSIGILVTAVLQSATATSSIVVTMVGAGIIPSAKKAIPIIMGSNIGTCVTNSLVALTLSGDPVEFKRAFSAATLNDIFNYLTTIILLFLDVTFDFLHVLSKKITNLMPENVQDLKKANFIEEILRPVSDLFIKLNETSIEAIQYGSNNTEIASRCCESLDQDNGTVNQTECAQCDYLTMPMIDHFGDGFTGLFFIIFSLIILTACLFGIVKILSLFIVGPIARGVRSAVNASLPGKMRWLTQVILFFFAFFLTLIVQSSNIITATLVPLCGIGMVSLHRVYVMTLGSNIGTTVTGILSALTQPTYAIKKSMQLAIVNTLFNLFGVVLWLPLPFMRFPKIFSRKLGDVIYEHKWFLYVYAFMCYVILPTLVLGLVLIPHWIGLAVFFIPIFAGIVLYAVVLVLRKYLMDSLPNWLQKFDWLPEWTQLAYWDALFNQLSPIPDDKVSQQENILPIMLRRYSAIDSVVKQAMIFKRENTIQNIESSDEEYQDNYLTWPR</sequence>
<reference evidence="8 9" key="1">
    <citation type="journal article" date="2018" name="Sci. Rep.">
        <title>Genomic signatures of local adaptation to the degree of environmental predictability in rotifers.</title>
        <authorList>
            <person name="Franch-Gras L."/>
            <person name="Hahn C."/>
            <person name="Garcia-Roger E.M."/>
            <person name="Carmona M.J."/>
            <person name="Serra M."/>
            <person name="Gomez A."/>
        </authorList>
    </citation>
    <scope>NUCLEOTIDE SEQUENCE [LARGE SCALE GENOMIC DNA]</scope>
    <source>
        <strain evidence="8">HYR1</strain>
    </source>
</reference>
<dbReference type="STRING" id="10195.A0A3M7SM43"/>
<proteinExistence type="inferred from homology"/>
<feature type="transmembrane region" description="Helical" evidence="7">
    <location>
        <begin position="106"/>
        <end position="132"/>
    </location>
</feature>
<name>A0A3M7SM43_BRAPC</name>
<dbReference type="PANTHER" id="PTHR10010:SF46">
    <property type="entry name" value="SODIUM-DEPENDENT PHOSPHATE TRANSPORT PROTEIN 2B"/>
    <property type="match status" value="1"/>
</dbReference>
<feature type="transmembrane region" description="Helical" evidence="7">
    <location>
        <begin position="296"/>
        <end position="326"/>
    </location>
</feature>
<comment type="subcellular location">
    <subcellularLocation>
        <location evidence="1">Apical cell membrane</location>
        <topology evidence="1">Multi-pass membrane protein</topology>
    </subcellularLocation>
</comment>
<keyword evidence="3" id="KW-1003">Cell membrane</keyword>
<feature type="transmembrane region" description="Helical" evidence="7">
    <location>
        <begin position="62"/>
        <end position="86"/>
    </location>
</feature>
<dbReference type="GO" id="GO:0005436">
    <property type="term" value="F:sodium:phosphate symporter activity"/>
    <property type="evidence" value="ECO:0007669"/>
    <property type="project" value="InterPro"/>
</dbReference>
<dbReference type="AlphaFoldDB" id="A0A3M7SM43"/>
<dbReference type="EMBL" id="REGN01001159">
    <property type="protein sequence ID" value="RNA36598.1"/>
    <property type="molecule type" value="Genomic_DNA"/>
</dbReference>
<protein>
    <submittedName>
        <fullName evidence="8">Sodium-dependent phosphate transport 2B</fullName>
    </submittedName>
</protein>
<dbReference type="GO" id="GO:0044341">
    <property type="term" value="P:sodium-dependent phosphate transport"/>
    <property type="evidence" value="ECO:0007669"/>
    <property type="project" value="InterPro"/>
</dbReference>
<dbReference type="NCBIfam" id="NF037997">
    <property type="entry name" value="Na_Pi_symport"/>
    <property type="match status" value="1"/>
</dbReference>
<dbReference type="Proteomes" id="UP000276133">
    <property type="component" value="Unassembled WGS sequence"/>
</dbReference>
<evidence type="ECO:0000256" key="4">
    <source>
        <dbReference type="ARBA" id="ARBA00022692"/>
    </source>
</evidence>
<feature type="transmembrane region" description="Helical" evidence="7">
    <location>
        <begin position="460"/>
        <end position="483"/>
    </location>
</feature>
<feature type="transmembrane region" description="Helical" evidence="7">
    <location>
        <begin position="346"/>
        <end position="375"/>
    </location>
</feature>
<feature type="transmembrane region" description="Helical" evidence="7">
    <location>
        <begin position="387"/>
        <end position="408"/>
    </location>
</feature>
<feature type="transmembrane region" description="Helical" evidence="7">
    <location>
        <begin position="489"/>
        <end position="509"/>
    </location>
</feature>